<evidence type="ECO:0000256" key="4">
    <source>
        <dbReference type="ARBA" id="ARBA00022833"/>
    </source>
</evidence>
<evidence type="ECO:0000256" key="1">
    <source>
        <dbReference type="ARBA" id="ARBA00001947"/>
    </source>
</evidence>
<keyword evidence="4" id="KW-0862">Zinc</keyword>
<name>A0ABX8RA57_9CLOT</name>
<dbReference type="CDD" id="cd06262">
    <property type="entry name" value="metallo-hydrolase-like_MBL-fold"/>
    <property type="match status" value="1"/>
</dbReference>
<protein>
    <submittedName>
        <fullName evidence="6">MBL fold metallo-hydrolase</fullName>
    </submittedName>
</protein>
<evidence type="ECO:0000256" key="2">
    <source>
        <dbReference type="ARBA" id="ARBA00022723"/>
    </source>
</evidence>
<evidence type="ECO:0000259" key="5">
    <source>
        <dbReference type="SMART" id="SM00849"/>
    </source>
</evidence>
<dbReference type="EMBL" id="CP078093">
    <property type="protein sequence ID" value="QXM05940.1"/>
    <property type="molecule type" value="Genomic_DNA"/>
</dbReference>
<evidence type="ECO:0000313" key="7">
    <source>
        <dbReference type="Proteomes" id="UP000886818"/>
    </source>
</evidence>
<organism evidence="6 7">
    <name type="scientific">Crassaminicella indica</name>
    <dbReference type="NCBI Taxonomy" id="2855394"/>
    <lineage>
        <taxon>Bacteria</taxon>
        <taxon>Bacillati</taxon>
        <taxon>Bacillota</taxon>
        <taxon>Clostridia</taxon>
        <taxon>Eubacteriales</taxon>
        <taxon>Clostridiaceae</taxon>
        <taxon>Crassaminicella</taxon>
    </lineage>
</organism>
<dbReference type="InterPro" id="IPR051453">
    <property type="entry name" value="MBL_Glyoxalase_II"/>
</dbReference>
<feature type="domain" description="Metallo-beta-lactamase" evidence="5">
    <location>
        <begin position="12"/>
        <end position="189"/>
    </location>
</feature>
<proteinExistence type="predicted"/>
<dbReference type="PANTHER" id="PTHR46233">
    <property type="entry name" value="HYDROXYACYLGLUTATHIONE HYDROLASE GLOC"/>
    <property type="match status" value="1"/>
</dbReference>
<dbReference type="RefSeq" id="WP_218282637.1">
    <property type="nucleotide sequence ID" value="NZ_CP078093.1"/>
</dbReference>
<comment type="cofactor">
    <cofactor evidence="1">
        <name>Zn(2+)</name>
        <dbReference type="ChEBI" id="CHEBI:29105"/>
    </cofactor>
</comment>
<reference evidence="6" key="1">
    <citation type="submission" date="2021-07" db="EMBL/GenBank/DDBJ databases">
        <title>Complete genome sequence of Crassaminicella sp. 143-21, isolated from a deep-sea hydrothermal vent.</title>
        <authorList>
            <person name="Li X."/>
        </authorList>
    </citation>
    <scope>NUCLEOTIDE SEQUENCE</scope>
    <source>
        <strain evidence="6">143-21</strain>
    </source>
</reference>
<dbReference type="Pfam" id="PF00753">
    <property type="entry name" value="Lactamase_B"/>
    <property type="match status" value="1"/>
</dbReference>
<gene>
    <name evidence="6" type="ORF">KVH43_11340</name>
</gene>
<keyword evidence="3" id="KW-0378">Hydrolase</keyword>
<keyword evidence="7" id="KW-1185">Reference proteome</keyword>
<sequence length="207" mass="22857">MIIEKIPAGIYAVNCYVVACEDTKKACVIDPGGDADEILNYIEKNQLDLLYIILTHAHGDHIGGIPKIKEKKNVPIFIHKEDEEMLKDGNKNLSSLMNGPTVEITPDKLLSDGDVIELGNLKLNIIHTPGHTRGGICIKVDNILFTGDTLFFNSIGRTDFEGGSFEQIIDSIRRKLFILDDKTKVLPGHGPYSTIGIEKTSNPFINN</sequence>
<dbReference type="SMART" id="SM00849">
    <property type="entry name" value="Lactamase_B"/>
    <property type="match status" value="1"/>
</dbReference>
<dbReference type="Proteomes" id="UP000886818">
    <property type="component" value="Chromosome"/>
</dbReference>
<dbReference type="PANTHER" id="PTHR46233:SF3">
    <property type="entry name" value="HYDROXYACYLGLUTATHIONE HYDROLASE GLOC"/>
    <property type="match status" value="1"/>
</dbReference>
<evidence type="ECO:0000313" key="6">
    <source>
        <dbReference type="EMBL" id="QXM05940.1"/>
    </source>
</evidence>
<evidence type="ECO:0000256" key="3">
    <source>
        <dbReference type="ARBA" id="ARBA00022801"/>
    </source>
</evidence>
<accession>A0ABX8RA57</accession>
<dbReference type="InterPro" id="IPR001279">
    <property type="entry name" value="Metallo-B-lactamas"/>
</dbReference>
<keyword evidence="2" id="KW-0479">Metal-binding</keyword>